<keyword evidence="4" id="KW-0812">Transmembrane</keyword>
<dbReference type="Gene3D" id="1.10.287.950">
    <property type="entry name" value="Methyl-accepting chemotaxis protein"/>
    <property type="match status" value="1"/>
</dbReference>
<feature type="transmembrane region" description="Helical" evidence="4">
    <location>
        <begin position="43"/>
        <end position="60"/>
    </location>
</feature>
<keyword evidence="4" id="KW-1133">Transmembrane helix</keyword>
<dbReference type="EMBL" id="CP045915">
    <property type="protein sequence ID" value="QGH35826.1"/>
    <property type="molecule type" value="Genomic_DNA"/>
</dbReference>
<accession>A0A5Q2TM47</accession>
<feature type="transmembrane region" description="Helical" evidence="4">
    <location>
        <begin position="143"/>
        <end position="162"/>
    </location>
</feature>
<evidence type="ECO:0000313" key="6">
    <source>
        <dbReference type="EMBL" id="QGH35826.1"/>
    </source>
</evidence>
<keyword evidence="4" id="KW-0472">Membrane</keyword>
<evidence type="ECO:0000256" key="2">
    <source>
        <dbReference type="PROSITE-ProRule" id="PRU00284"/>
    </source>
</evidence>
<evidence type="ECO:0000256" key="4">
    <source>
        <dbReference type="SAM" id="Phobius"/>
    </source>
</evidence>
<keyword evidence="7" id="KW-1185">Reference proteome</keyword>
<dbReference type="Pfam" id="PF00015">
    <property type="entry name" value="MCPsignal"/>
    <property type="match status" value="1"/>
</dbReference>
<dbReference type="SUPFAM" id="SSF58104">
    <property type="entry name" value="Methyl-accepting chemotaxis protein (MCP) signaling domain"/>
    <property type="match status" value="1"/>
</dbReference>
<dbReference type="AlphaFoldDB" id="A0A5Q2TM47"/>
<protein>
    <submittedName>
        <fullName evidence="6">Chemotaxis protein</fullName>
    </submittedName>
</protein>
<feature type="transmembrane region" description="Helical" evidence="4">
    <location>
        <begin position="114"/>
        <end position="131"/>
    </location>
</feature>
<dbReference type="Proteomes" id="UP000339690">
    <property type="component" value="Chromosome"/>
</dbReference>
<evidence type="ECO:0000256" key="3">
    <source>
        <dbReference type="SAM" id="Coils"/>
    </source>
</evidence>
<dbReference type="SMART" id="SM00283">
    <property type="entry name" value="MA"/>
    <property type="match status" value="1"/>
</dbReference>
<feature type="domain" description="Methyl-accepting transducer" evidence="5">
    <location>
        <begin position="210"/>
        <end position="460"/>
    </location>
</feature>
<dbReference type="RefSeq" id="WP_153792080.1">
    <property type="nucleotide sequence ID" value="NZ_CP045915.1"/>
</dbReference>
<sequence length="491" mass="54487">MEIIQSMKHKDIQQKNTLMFITLAITTIVGLGLSILTNQSLTAIIYGTELLSVVILYFIFQKIVKKPHVLPYLLVIIFFASNFLFIALDGASPAIFLIVIFLSLFSAIQMNRKVFYTGFIIGLAAIGYNYYAMDKSNEIMVQLFRYSLLIYLLTALVFHFIIKMSNSQMTQLADLLQASDQDSLEKARRGHVVQESITNILSKISQVNDKLQDNVKTQDDLNATIHEISQASQLQSEQISDISNATNDTRQNIDVVEQTSQHLDQEAAQASKLTLSGKEKMDTLNENNRVLEQTIGDLSRIFAELTNKIKETNGFAANIKEITEQTNLLALNASIEAARAGEAGKGFAVVADEIRKLADLTGETTEKITGNLSELNETNESAVAQMDRSMQNFVDGMETSEEVTGYFERLTTTMGTLNDALQNFSQLAKEVQEQSNGVDGSTNDLAAIIEETSASLEEMSSTITTLTESNQELAQLLDETVEDSETLKKQF</sequence>
<organism evidence="6 7">
    <name type="scientific">Gracilibacillus salitolerans</name>
    <dbReference type="NCBI Taxonomy" id="2663022"/>
    <lineage>
        <taxon>Bacteria</taxon>
        <taxon>Bacillati</taxon>
        <taxon>Bacillota</taxon>
        <taxon>Bacilli</taxon>
        <taxon>Bacillales</taxon>
        <taxon>Bacillaceae</taxon>
        <taxon>Gracilibacillus</taxon>
    </lineage>
</organism>
<keyword evidence="1 2" id="KW-0807">Transducer</keyword>
<name>A0A5Q2TM47_9BACI</name>
<dbReference type="InterPro" id="IPR004089">
    <property type="entry name" value="MCPsignal_dom"/>
</dbReference>
<reference evidence="6 7" key="1">
    <citation type="submission" date="2019-11" db="EMBL/GenBank/DDBJ databases">
        <title>Gracilibacillus salitolerans sp. nov., a moderate halophile isolated from a saline soil in northwest China.</title>
        <authorList>
            <person name="Gan L."/>
        </authorList>
    </citation>
    <scope>NUCLEOTIDE SEQUENCE [LARGE SCALE GENOMIC DNA]</scope>
    <source>
        <strain evidence="6 7">SCU50</strain>
    </source>
</reference>
<gene>
    <name evidence="6" type="ORF">GI584_17985</name>
</gene>
<dbReference type="PANTHER" id="PTHR32089:SF112">
    <property type="entry name" value="LYSOZYME-LIKE PROTEIN-RELATED"/>
    <property type="match status" value="1"/>
</dbReference>
<feature type="transmembrane region" description="Helical" evidence="4">
    <location>
        <begin position="17"/>
        <end position="37"/>
    </location>
</feature>
<keyword evidence="3" id="KW-0175">Coiled coil</keyword>
<feature type="transmembrane region" description="Helical" evidence="4">
    <location>
        <begin position="72"/>
        <end position="102"/>
    </location>
</feature>
<dbReference type="GO" id="GO:0007165">
    <property type="term" value="P:signal transduction"/>
    <property type="evidence" value="ECO:0007669"/>
    <property type="project" value="UniProtKB-KW"/>
</dbReference>
<dbReference type="PANTHER" id="PTHR32089">
    <property type="entry name" value="METHYL-ACCEPTING CHEMOTAXIS PROTEIN MCPB"/>
    <property type="match status" value="1"/>
</dbReference>
<dbReference type="GO" id="GO:0016020">
    <property type="term" value="C:membrane"/>
    <property type="evidence" value="ECO:0007669"/>
    <property type="project" value="InterPro"/>
</dbReference>
<dbReference type="KEGG" id="grc:GI584_17985"/>
<dbReference type="PROSITE" id="PS50111">
    <property type="entry name" value="CHEMOTAXIS_TRANSDUC_2"/>
    <property type="match status" value="1"/>
</dbReference>
<evidence type="ECO:0000259" key="5">
    <source>
        <dbReference type="PROSITE" id="PS50111"/>
    </source>
</evidence>
<evidence type="ECO:0000256" key="1">
    <source>
        <dbReference type="ARBA" id="ARBA00023224"/>
    </source>
</evidence>
<proteinExistence type="predicted"/>
<feature type="coiled-coil region" evidence="3">
    <location>
        <begin position="372"/>
        <end position="434"/>
    </location>
</feature>
<evidence type="ECO:0000313" key="7">
    <source>
        <dbReference type="Proteomes" id="UP000339690"/>
    </source>
</evidence>